<dbReference type="EMBL" id="JABCYN010000036">
    <property type="protein sequence ID" value="KAF6008382.1"/>
    <property type="molecule type" value="Genomic_DNA"/>
</dbReference>
<accession>A0A8H6BBH2</accession>
<evidence type="ECO:0000313" key="1">
    <source>
        <dbReference type="EMBL" id="KAF6008382.1"/>
    </source>
</evidence>
<reference evidence="1 2" key="1">
    <citation type="journal article" date="2020" name="Appl. Microbiol. Biotechnol.">
        <title>Targeted gene deletion in Brettanomyces bruxellensis with an expression-free CRISPR-Cas9 system.</title>
        <authorList>
            <person name="Varela C."/>
            <person name="Bartel C."/>
            <person name="Onetto C."/>
            <person name="Borneman A."/>
        </authorList>
    </citation>
    <scope>NUCLEOTIDE SEQUENCE [LARGE SCALE GENOMIC DNA]</scope>
    <source>
        <strain evidence="1 2">AWRI1613</strain>
    </source>
</reference>
<name>A0A8H6BBH2_DEKBR</name>
<protein>
    <submittedName>
        <fullName evidence="1">Uncharacterized protein</fullName>
    </submittedName>
</protein>
<organism evidence="1 2">
    <name type="scientific">Dekkera bruxellensis</name>
    <name type="common">Brettanomyces custersii</name>
    <dbReference type="NCBI Taxonomy" id="5007"/>
    <lineage>
        <taxon>Eukaryota</taxon>
        <taxon>Fungi</taxon>
        <taxon>Dikarya</taxon>
        <taxon>Ascomycota</taxon>
        <taxon>Saccharomycotina</taxon>
        <taxon>Pichiomycetes</taxon>
        <taxon>Pichiales</taxon>
        <taxon>Pichiaceae</taxon>
        <taxon>Brettanomyces</taxon>
    </lineage>
</organism>
<proteinExistence type="predicted"/>
<comment type="caution">
    <text evidence="1">The sequence shown here is derived from an EMBL/GenBank/DDBJ whole genome shotgun (WGS) entry which is preliminary data.</text>
</comment>
<dbReference type="AlphaFoldDB" id="A0A8H6BBH2"/>
<sequence>MKYNEALLSTISEYENQLLEIMECMAQKHVKLNKDEITAIREYSEQVSEMENQMYMEYRSYTDVENRSVKLYDGVDRIANYIADMNLNKC</sequence>
<gene>
    <name evidence="1" type="ORF">HII12_004130</name>
</gene>
<dbReference type="Proteomes" id="UP000568158">
    <property type="component" value="Unassembled WGS sequence"/>
</dbReference>
<evidence type="ECO:0000313" key="2">
    <source>
        <dbReference type="Proteomes" id="UP000568158"/>
    </source>
</evidence>